<dbReference type="Proteomes" id="UP000582643">
    <property type="component" value="Unassembled WGS sequence"/>
</dbReference>
<organism evidence="1 2">
    <name type="scientific">Streptomyces nymphaeiformis</name>
    <dbReference type="NCBI Taxonomy" id="2663842"/>
    <lineage>
        <taxon>Bacteria</taxon>
        <taxon>Bacillati</taxon>
        <taxon>Actinomycetota</taxon>
        <taxon>Actinomycetes</taxon>
        <taxon>Kitasatosporales</taxon>
        <taxon>Streptomycetaceae</taxon>
        <taxon>Streptomyces</taxon>
    </lineage>
</organism>
<sequence>MTHAWIQLAAAGGAFAALALLGRHLSKEPAS</sequence>
<dbReference type="EMBL" id="JACHJY010000009">
    <property type="protein sequence ID" value="MBB4984960.1"/>
    <property type="molecule type" value="Genomic_DNA"/>
</dbReference>
<evidence type="ECO:0000313" key="2">
    <source>
        <dbReference type="Proteomes" id="UP000582643"/>
    </source>
</evidence>
<proteinExistence type="predicted"/>
<dbReference type="AlphaFoldDB" id="A0A7W7U7B3"/>
<reference evidence="1 2" key="1">
    <citation type="submission" date="2020-08" db="EMBL/GenBank/DDBJ databases">
        <title>Genomic Encyclopedia of Type Strains, Phase III (KMG-III): the genomes of soil and plant-associated and newly described type strains.</title>
        <authorList>
            <person name="Whitman W."/>
        </authorList>
    </citation>
    <scope>NUCLEOTIDE SEQUENCE [LARGE SCALE GENOMIC DNA]</scope>
    <source>
        <strain evidence="1 2">SFB5A</strain>
    </source>
</reference>
<protein>
    <submittedName>
        <fullName evidence="1">Uncharacterized protein</fullName>
    </submittedName>
</protein>
<keyword evidence="2" id="KW-1185">Reference proteome</keyword>
<comment type="caution">
    <text evidence="1">The sequence shown here is derived from an EMBL/GenBank/DDBJ whole genome shotgun (WGS) entry which is preliminary data.</text>
</comment>
<name>A0A7W7U7B3_9ACTN</name>
<accession>A0A7W7U7B3</accession>
<gene>
    <name evidence="1" type="ORF">GGE06_005910</name>
</gene>
<evidence type="ECO:0000313" key="1">
    <source>
        <dbReference type="EMBL" id="MBB4984960.1"/>
    </source>
</evidence>